<dbReference type="InterPro" id="IPR029061">
    <property type="entry name" value="THDP-binding"/>
</dbReference>
<dbReference type="Gene3D" id="3.40.50.920">
    <property type="match status" value="1"/>
</dbReference>
<accession>A0ABY4PC07</accession>
<comment type="cofactor">
    <cofactor evidence="1 5">
        <name>thiamine diphosphate</name>
        <dbReference type="ChEBI" id="CHEBI:58937"/>
    </cofactor>
</comment>
<organism evidence="8 9">
    <name type="scientific">Bombilactobacillus thymidiniphilus</name>
    <dbReference type="NCBI Taxonomy" id="2923363"/>
    <lineage>
        <taxon>Bacteria</taxon>
        <taxon>Bacillati</taxon>
        <taxon>Bacillota</taxon>
        <taxon>Bacilli</taxon>
        <taxon>Lactobacillales</taxon>
        <taxon>Lactobacillaceae</taxon>
        <taxon>Bombilactobacillus</taxon>
    </lineage>
</organism>
<name>A0ABY4PC07_9LACO</name>
<evidence type="ECO:0000256" key="1">
    <source>
        <dbReference type="ARBA" id="ARBA00001964"/>
    </source>
</evidence>
<dbReference type="Pfam" id="PF03894">
    <property type="entry name" value="XFP"/>
    <property type="match status" value="1"/>
</dbReference>
<evidence type="ECO:0000256" key="5">
    <source>
        <dbReference type="HAMAP-Rule" id="MF_01403"/>
    </source>
</evidence>
<gene>
    <name evidence="8" type="ORF">MOO47_04635</name>
</gene>
<dbReference type="Proteomes" id="UP000831947">
    <property type="component" value="Chromosome"/>
</dbReference>
<keyword evidence="3 5" id="KW-0786">Thiamine pyrophosphate</keyword>
<dbReference type="Pfam" id="PF09363">
    <property type="entry name" value="XFP_C"/>
    <property type="match status" value="1"/>
</dbReference>
<keyword evidence="4 5" id="KW-0456">Lyase</keyword>
<dbReference type="Pfam" id="PF09364">
    <property type="entry name" value="XFP_N"/>
    <property type="match status" value="1"/>
</dbReference>
<dbReference type="RefSeq" id="WP_249512304.1">
    <property type="nucleotide sequence ID" value="NZ_CP093365.1"/>
</dbReference>
<dbReference type="EC" id="4.1.2.-" evidence="5"/>
<evidence type="ECO:0000313" key="8">
    <source>
        <dbReference type="EMBL" id="UQS83077.1"/>
    </source>
</evidence>
<sequence length="787" mass="88918">MTDYSSPAYFDLMHQYFNAANYISVGQLYLKDNPLLRRPLKSSDVKVHPIGHWGTIAGQNFIYTHLNRVINKYDLNMFYIEGPGHGGQVMVSNSYLDGSYSEIYPEISADETGMQKLFKQFSFPGGIASHAAPETPGSIHEGGELGYSLSHGVGAILDNPDVIAAVVIGDGEAETGPLAASWLSNVFINPVKDGAVLPILNLNGFKISNPTILARKDDEHLKQYFQGLGWDPIFVSGTNPDKMNPEMAQAMDQAIEKIQAIQHAARQNSAEDAKMGNWPVIIFRAPKGWTGPKTWDGQPIEDSFRAHQIPIPVDENDMEHADQLVSWLQSYHPDELFDEKGTLKSQIKALTPKGNKRMAMNPITNGGLDPKPLNLPDVHNYQLQFDKPGSLIAQDMVELGNYLRDLIKKNPDNFRFFGPDETMSNRLMHMFEASDRQWMEAIKKPNDEFEAPAGRILDAQLSEHQAEGWLEGYTLTGRHGIFASYEAFLRVVDSMLTQHFKWLRKANEQPWRNKYPALNVISTSTSFQQDHNGYTHQDPGIITHLAEKKPEYIREYLPADANTLLAVANHSLNDEEVINLIIASKQPRPQFYSMAEAEELVNSGLKVIDWASNDHGQKPDIVFAAAGTEPNMEALAAIDLLHEQYPDMKLRFVNVVDLLKLQVPEQNPHGLSDEQFDAIFTTDTPIVFAFHGYEDILRNIFYERHNHQMYAHGYRENGDITTPFDMRVVNELDRFHLAQHAAQLVYGTEDQGFSQKMDDKLQAHHDYIRENGDDLPEVNNWQFKGFN</sequence>
<dbReference type="InterPro" id="IPR009014">
    <property type="entry name" value="Transketo_C/PFOR_II"/>
</dbReference>
<dbReference type="PANTHER" id="PTHR31273:SF0">
    <property type="entry name" value="PHOSPHOKETOLASE-RELATED"/>
    <property type="match status" value="1"/>
</dbReference>
<dbReference type="PIRSF" id="PIRSF017245">
    <property type="entry name" value="Phosphoketolase"/>
    <property type="match status" value="1"/>
</dbReference>
<dbReference type="NCBIfam" id="NF003619">
    <property type="entry name" value="PRK05261.1-4"/>
    <property type="match status" value="1"/>
</dbReference>
<dbReference type="NCBIfam" id="NF003618">
    <property type="entry name" value="PRK05261.1-3"/>
    <property type="match status" value="1"/>
</dbReference>
<feature type="domain" description="Xylulose 5-phosphate/Fructose 6-phosphate phosphoketolase N-terminal" evidence="7">
    <location>
        <begin position="6"/>
        <end position="368"/>
    </location>
</feature>
<proteinExistence type="inferred from homology"/>
<keyword evidence="9" id="KW-1185">Reference proteome</keyword>
<dbReference type="HAMAP" id="MF_01403">
    <property type="entry name" value="Phosphoketolase"/>
    <property type="match status" value="1"/>
</dbReference>
<evidence type="ECO:0000256" key="4">
    <source>
        <dbReference type="ARBA" id="ARBA00023239"/>
    </source>
</evidence>
<evidence type="ECO:0000259" key="7">
    <source>
        <dbReference type="Pfam" id="PF09364"/>
    </source>
</evidence>
<dbReference type="PROSITE" id="PS60002">
    <property type="entry name" value="PHOSPHOKETOLASE_1"/>
    <property type="match status" value="1"/>
</dbReference>
<dbReference type="SUPFAM" id="SSF52518">
    <property type="entry name" value="Thiamin diphosphate-binding fold (THDP-binding)"/>
    <property type="match status" value="2"/>
</dbReference>
<dbReference type="InterPro" id="IPR018969">
    <property type="entry name" value="Xul5P/Fru6P_PKetolase_C"/>
</dbReference>
<dbReference type="InterPro" id="IPR019789">
    <property type="entry name" value="Xul5P/Fru6P_PKetolase_ThDP_BS"/>
</dbReference>
<feature type="domain" description="Xylulose 5-phosphate/Fructose 6-phosphate phosphoketolase C-terminal" evidence="6">
    <location>
        <begin position="585"/>
        <end position="782"/>
    </location>
</feature>
<dbReference type="InterPro" id="IPR019790">
    <property type="entry name" value="Xul5P/Fru6P_PKetolase_CS"/>
</dbReference>
<dbReference type="InterPro" id="IPR023962">
    <property type="entry name" value="Phosphoketolase"/>
</dbReference>
<dbReference type="CDD" id="cd02011">
    <property type="entry name" value="TPP_PK"/>
    <property type="match status" value="1"/>
</dbReference>
<protein>
    <recommendedName>
        <fullName evidence="5">Probable phosphoketolase</fullName>
        <ecNumber evidence="5">4.1.2.-</ecNumber>
    </recommendedName>
</protein>
<dbReference type="PANTHER" id="PTHR31273">
    <property type="entry name" value="PHOSPHOKETOLASE-RELATED"/>
    <property type="match status" value="1"/>
</dbReference>
<comment type="similarity">
    <text evidence="2 5">Belongs to the XFP family.</text>
</comment>
<dbReference type="InterPro" id="IPR018970">
    <property type="entry name" value="Xul5P/Fru6P_PKetolase_N"/>
</dbReference>
<evidence type="ECO:0000259" key="6">
    <source>
        <dbReference type="Pfam" id="PF09363"/>
    </source>
</evidence>
<dbReference type="PROSITE" id="PS60003">
    <property type="entry name" value="PHOSPHOKETOLASE_2"/>
    <property type="match status" value="1"/>
</dbReference>
<evidence type="ECO:0000313" key="9">
    <source>
        <dbReference type="Proteomes" id="UP000831947"/>
    </source>
</evidence>
<reference evidence="8 9" key="1">
    <citation type="journal article" date="2022" name="Int. J. Syst. Evol. Microbiol.">
        <title>Apilactobacillus apisilvae sp. nov., Nicolia spurrieriana gen. nov. sp. nov., Bombilactobacillus folatiphilus sp. nov. and Bombilactobacillus thymidiniphilus sp. nov., four new lactic acid bacterial isolates from stingless bees Tetragonula carbonaria and Austroplebeia australis.</title>
        <authorList>
            <person name="Oliphant S.A."/>
            <person name="Watson-Haigh N.S."/>
            <person name="Sumby K.M."/>
            <person name="Gardner J."/>
            <person name="Groom S."/>
            <person name="Jiranek V."/>
        </authorList>
    </citation>
    <scope>NUCLEOTIDE SEQUENCE [LARGE SCALE GENOMIC DNA]</scope>
    <source>
        <strain evidence="8 9">SG4_A1</strain>
    </source>
</reference>
<evidence type="ECO:0000256" key="3">
    <source>
        <dbReference type="ARBA" id="ARBA00023052"/>
    </source>
</evidence>
<evidence type="ECO:0000256" key="2">
    <source>
        <dbReference type="ARBA" id="ARBA00005623"/>
    </source>
</evidence>
<dbReference type="EMBL" id="CP093365">
    <property type="protein sequence ID" value="UQS83077.1"/>
    <property type="molecule type" value="Genomic_DNA"/>
</dbReference>
<dbReference type="Gene3D" id="3.40.50.970">
    <property type="match status" value="2"/>
</dbReference>
<dbReference type="InterPro" id="IPR005593">
    <property type="entry name" value="Xul5P/Fru6P_PKetolase"/>
</dbReference>